<evidence type="ECO:0000256" key="1">
    <source>
        <dbReference type="ARBA" id="ARBA00001033"/>
    </source>
</evidence>
<evidence type="ECO:0000313" key="9">
    <source>
        <dbReference type="EMBL" id="EKO17441.1"/>
    </source>
</evidence>
<feature type="binding site" evidence="7">
    <location>
        <position position="99"/>
    </location>
    <ligand>
        <name>Mg(2+)</name>
        <dbReference type="ChEBI" id="CHEBI:18420"/>
        <label>1</label>
        <note>catalytic</note>
    </ligand>
</feature>
<dbReference type="InterPro" id="IPR000760">
    <property type="entry name" value="Inositol_monophosphatase-like"/>
</dbReference>
<dbReference type="FunFam" id="3.30.540.10:FF:000024">
    <property type="entry name" value="Inositol-1-monophosphatase"/>
    <property type="match status" value="1"/>
</dbReference>
<dbReference type="PANTHER" id="PTHR20854">
    <property type="entry name" value="INOSITOL MONOPHOSPHATASE"/>
    <property type="match status" value="1"/>
</dbReference>
<dbReference type="Gene3D" id="3.30.540.10">
    <property type="entry name" value="Fructose-1,6-Bisphosphatase, subunit A, domain 1"/>
    <property type="match status" value="1"/>
</dbReference>
<sequence length="282" mass="31383">MEHPLAPPIDFPLEEVKRRIKSVQSVSGIFIESALKLQKDLKTFSFSTETEERDQIHKADEMMGKFIVEYLRQNFPSDSILSEDHYKHEGNNSFRWVLDPIDGSMNFVRGIPLYCVSIGLEHRESPVAGVVFAPGLNTKYSAILSQGAFKNGLRIDVSSTESLARAMLVPSFPTNRKEILNEVISDITAFISCGRSMRRTGSFVLDTCWVAEGLLDGIWEKGVKLWDTAASSVILTEAGGKLTDFNGKHFLSGNSEVVVSNGKVHSQIVDIMRNVRDSIGRN</sequence>
<dbReference type="PRINTS" id="PR00377">
    <property type="entry name" value="IMPHPHTASES"/>
</dbReference>
<dbReference type="SUPFAM" id="SSF56655">
    <property type="entry name" value="Carbohydrate phosphatase"/>
    <property type="match status" value="1"/>
</dbReference>
<dbReference type="GO" id="GO:0006020">
    <property type="term" value="P:inositol metabolic process"/>
    <property type="evidence" value="ECO:0007669"/>
    <property type="project" value="TreeGrafter"/>
</dbReference>
<keyword evidence="5 8" id="KW-0378">Hydrolase</keyword>
<dbReference type="CDD" id="cd01639">
    <property type="entry name" value="IMPase"/>
    <property type="match status" value="1"/>
</dbReference>
<evidence type="ECO:0000256" key="2">
    <source>
        <dbReference type="ARBA" id="ARBA00001946"/>
    </source>
</evidence>
<dbReference type="PROSITE" id="PS00629">
    <property type="entry name" value="IMP_1"/>
    <property type="match status" value="1"/>
</dbReference>
<feature type="binding site" evidence="7">
    <location>
        <position position="227"/>
    </location>
    <ligand>
        <name>Mg(2+)</name>
        <dbReference type="ChEBI" id="CHEBI:18420"/>
        <label>1</label>
        <note>catalytic</note>
    </ligand>
</feature>
<feature type="binding site" evidence="7">
    <location>
        <position position="83"/>
    </location>
    <ligand>
        <name>Mg(2+)</name>
        <dbReference type="ChEBI" id="CHEBI:18420"/>
        <label>1</label>
        <note>catalytic</note>
    </ligand>
</feature>
<dbReference type="PROSITE" id="PS00630">
    <property type="entry name" value="IMP_2"/>
    <property type="match status" value="1"/>
</dbReference>
<evidence type="ECO:0000313" key="10">
    <source>
        <dbReference type="Proteomes" id="UP000006253"/>
    </source>
</evidence>
<dbReference type="GO" id="GO:0008934">
    <property type="term" value="F:inositol monophosphate 1-phosphatase activity"/>
    <property type="evidence" value="ECO:0007669"/>
    <property type="project" value="InterPro"/>
</dbReference>
<dbReference type="GO" id="GO:0046854">
    <property type="term" value="P:phosphatidylinositol phosphate biosynthetic process"/>
    <property type="evidence" value="ECO:0007669"/>
    <property type="project" value="InterPro"/>
</dbReference>
<organism evidence="9 10">
    <name type="scientific">Leptospira kirschneri str. H1</name>
    <dbReference type="NCBI Taxonomy" id="1049966"/>
    <lineage>
        <taxon>Bacteria</taxon>
        <taxon>Pseudomonadati</taxon>
        <taxon>Spirochaetota</taxon>
        <taxon>Spirochaetia</taxon>
        <taxon>Leptospirales</taxon>
        <taxon>Leptospiraceae</taxon>
        <taxon>Leptospira</taxon>
    </lineage>
</organism>
<protein>
    <recommendedName>
        <fullName evidence="8">Inositol-1-monophosphatase</fullName>
        <ecNumber evidence="8">3.1.3.25</ecNumber>
    </recommendedName>
</protein>
<evidence type="ECO:0000256" key="6">
    <source>
        <dbReference type="ARBA" id="ARBA00022842"/>
    </source>
</evidence>
<keyword evidence="6 7" id="KW-0460">Magnesium</keyword>
<comment type="caution">
    <text evidence="9">The sequence shown here is derived from an EMBL/GenBank/DDBJ whole genome shotgun (WGS) entry which is preliminary data.</text>
</comment>
<dbReference type="Gene3D" id="3.40.190.80">
    <property type="match status" value="1"/>
</dbReference>
<comment type="catalytic activity">
    <reaction evidence="1 8">
        <text>a myo-inositol phosphate + H2O = myo-inositol + phosphate</text>
        <dbReference type="Rhea" id="RHEA:24056"/>
        <dbReference type="ChEBI" id="CHEBI:15377"/>
        <dbReference type="ChEBI" id="CHEBI:17268"/>
        <dbReference type="ChEBI" id="CHEBI:43474"/>
        <dbReference type="ChEBI" id="CHEBI:84139"/>
        <dbReference type="EC" id="3.1.3.25"/>
    </reaction>
</comment>
<accession>A0A0E2B7Y8</accession>
<dbReference type="EC" id="3.1.3.25" evidence="8"/>
<dbReference type="EMBL" id="AHMY02000010">
    <property type="protein sequence ID" value="EKO17441.1"/>
    <property type="molecule type" value="Genomic_DNA"/>
</dbReference>
<dbReference type="AlphaFoldDB" id="A0A0E2B7Y8"/>
<gene>
    <name evidence="9" type="ORF">LEP1GSC081_0389</name>
</gene>
<evidence type="ECO:0000256" key="7">
    <source>
        <dbReference type="PIRSR" id="PIRSR600760-2"/>
    </source>
</evidence>
<dbReference type="Proteomes" id="UP000006253">
    <property type="component" value="Unassembled WGS sequence"/>
</dbReference>
<evidence type="ECO:0000256" key="8">
    <source>
        <dbReference type="RuleBase" id="RU364068"/>
    </source>
</evidence>
<comment type="similarity">
    <text evidence="3 8">Belongs to the inositol monophosphatase superfamily.</text>
</comment>
<dbReference type="GO" id="GO:0046872">
    <property type="term" value="F:metal ion binding"/>
    <property type="evidence" value="ECO:0007669"/>
    <property type="project" value="UniProtKB-KW"/>
</dbReference>
<reference evidence="9 10" key="1">
    <citation type="submission" date="2012-10" db="EMBL/GenBank/DDBJ databases">
        <authorList>
            <person name="Harkins D.M."/>
            <person name="Durkin A.S."/>
            <person name="Brinkac L.M."/>
            <person name="Selengut J.D."/>
            <person name="Sanka R."/>
            <person name="DePew J."/>
            <person name="Purushe J."/>
            <person name="Peacock S.J."/>
            <person name="Thaipadungpanit J."/>
            <person name="Wuthiekanun V.W."/>
            <person name="Day N.P."/>
            <person name="Vinetz J.M."/>
            <person name="Sutton G.G."/>
            <person name="Nelson W.C."/>
            <person name="Fouts D.E."/>
        </authorList>
    </citation>
    <scope>NUCLEOTIDE SEQUENCE [LARGE SCALE GENOMIC DNA]</scope>
    <source>
        <strain evidence="9 10">H1</strain>
    </source>
</reference>
<evidence type="ECO:0000256" key="3">
    <source>
        <dbReference type="ARBA" id="ARBA00009759"/>
    </source>
</evidence>
<dbReference type="InterPro" id="IPR033942">
    <property type="entry name" value="IMPase"/>
</dbReference>
<feature type="binding site" evidence="7">
    <location>
        <position position="102"/>
    </location>
    <ligand>
        <name>Mg(2+)</name>
        <dbReference type="ChEBI" id="CHEBI:18420"/>
        <label>1</label>
        <note>catalytic</note>
    </ligand>
</feature>
<dbReference type="InterPro" id="IPR020583">
    <property type="entry name" value="Inositol_monoP_metal-BS"/>
</dbReference>
<feature type="binding site" evidence="7">
    <location>
        <position position="101"/>
    </location>
    <ligand>
        <name>Mg(2+)</name>
        <dbReference type="ChEBI" id="CHEBI:18420"/>
        <label>1</label>
        <note>catalytic</note>
    </ligand>
</feature>
<dbReference type="Pfam" id="PF00459">
    <property type="entry name" value="Inositol_P"/>
    <property type="match status" value="1"/>
</dbReference>
<evidence type="ECO:0000256" key="5">
    <source>
        <dbReference type="ARBA" id="ARBA00022801"/>
    </source>
</evidence>
<name>A0A0E2B7Y8_9LEPT</name>
<dbReference type="RefSeq" id="WP_004764105.1">
    <property type="nucleotide sequence ID" value="NZ_AHMY02000010.1"/>
</dbReference>
<evidence type="ECO:0000256" key="4">
    <source>
        <dbReference type="ARBA" id="ARBA00022723"/>
    </source>
</evidence>
<keyword evidence="4 7" id="KW-0479">Metal-binding</keyword>
<comment type="cofactor">
    <cofactor evidence="2 7 8">
        <name>Mg(2+)</name>
        <dbReference type="ChEBI" id="CHEBI:18420"/>
    </cofactor>
</comment>
<dbReference type="PANTHER" id="PTHR20854:SF4">
    <property type="entry name" value="INOSITOL-1-MONOPHOSPHATASE-RELATED"/>
    <property type="match status" value="1"/>
</dbReference>
<proteinExistence type="inferred from homology"/>
<dbReference type="GO" id="GO:0007165">
    <property type="term" value="P:signal transduction"/>
    <property type="evidence" value="ECO:0007669"/>
    <property type="project" value="TreeGrafter"/>
</dbReference>
<dbReference type="InterPro" id="IPR020550">
    <property type="entry name" value="Inositol_monophosphatase_CS"/>
</dbReference>